<feature type="region of interest" description="Disordered" evidence="1">
    <location>
        <begin position="45"/>
        <end position="193"/>
    </location>
</feature>
<sequence>EDVPGQEARWQDLRLPARHAHDLLRAGPPRVLLSHRRPARVCCHLRQGAADERRPEPHRARDAPRGRHSRVHGPRQRYVRAPRRRAAREQHGLPVAGRLQRVHRRPPHGLPRHQELSRLQRPQRAGERRRGDPHGRGGDALHIHGLQKVRRQPRRLLRHGARPRQERRKPPDLHPAGLRPAPHRPGRAHERCL</sequence>
<proteinExistence type="predicted"/>
<gene>
    <name evidence="2" type="ORF">AVDCRST_MAG05-4579</name>
</gene>
<accession>A0A6J4TUE6</accession>
<organism evidence="2">
    <name type="scientific">uncultured Rubrobacteraceae bacterium</name>
    <dbReference type="NCBI Taxonomy" id="349277"/>
    <lineage>
        <taxon>Bacteria</taxon>
        <taxon>Bacillati</taxon>
        <taxon>Actinomycetota</taxon>
        <taxon>Rubrobacteria</taxon>
        <taxon>Rubrobacterales</taxon>
        <taxon>Rubrobacteraceae</taxon>
        <taxon>environmental samples</taxon>
    </lineage>
</organism>
<feature type="non-terminal residue" evidence="2">
    <location>
        <position position="193"/>
    </location>
</feature>
<name>A0A6J4TUE6_9ACTN</name>
<protein>
    <submittedName>
        <fullName evidence="2">Sortase A, LPXTG specific</fullName>
    </submittedName>
</protein>
<feature type="non-terminal residue" evidence="2">
    <location>
        <position position="1"/>
    </location>
</feature>
<feature type="compositionally biased region" description="Basic and acidic residues" evidence="1">
    <location>
        <begin position="49"/>
        <end position="65"/>
    </location>
</feature>
<evidence type="ECO:0000313" key="2">
    <source>
        <dbReference type="EMBL" id="CAA9532743.1"/>
    </source>
</evidence>
<feature type="compositionally biased region" description="Basic residues" evidence="1">
    <location>
        <begin position="145"/>
        <end position="167"/>
    </location>
</feature>
<feature type="compositionally biased region" description="Basic residues" evidence="1">
    <location>
        <begin position="66"/>
        <end position="86"/>
    </location>
</feature>
<evidence type="ECO:0000256" key="1">
    <source>
        <dbReference type="SAM" id="MobiDB-lite"/>
    </source>
</evidence>
<dbReference type="AlphaFoldDB" id="A0A6J4TUE6"/>
<dbReference type="EMBL" id="CADCVM010000497">
    <property type="protein sequence ID" value="CAA9532743.1"/>
    <property type="molecule type" value="Genomic_DNA"/>
</dbReference>
<feature type="compositionally biased region" description="Basic and acidic residues" evidence="1">
    <location>
        <begin position="112"/>
        <end position="142"/>
    </location>
</feature>
<feature type="compositionally biased region" description="Basic residues" evidence="1">
    <location>
        <begin position="100"/>
        <end position="111"/>
    </location>
</feature>
<reference evidence="2" key="1">
    <citation type="submission" date="2020-02" db="EMBL/GenBank/DDBJ databases">
        <authorList>
            <person name="Meier V. D."/>
        </authorList>
    </citation>
    <scope>NUCLEOTIDE SEQUENCE</scope>
    <source>
        <strain evidence="2">AVDCRST_MAG05</strain>
    </source>
</reference>